<dbReference type="SUPFAM" id="SSF53335">
    <property type="entry name" value="S-adenosyl-L-methionine-dependent methyltransferases"/>
    <property type="match status" value="1"/>
</dbReference>
<dbReference type="GO" id="GO:0003676">
    <property type="term" value="F:nucleic acid binding"/>
    <property type="evidence" value="ECO:0007669"/>
    <property type="project" value="InterPro"/>
</dbReference>
<dbReference type="NCBIfam" id="TIGR03534">
    <property type="entry name" value="RF_mod_PrmC"/>
    <property type="match status" value="1"/>
</dbReference>
<dbReference type="GO" id="GO:0032259">
    <property type="term" value="P:methylation"/>
    <property type="evidence" value="ECO:0007669"/>
    <property type="project" value="UniProtKB-KW"/>
</dbReference>
<reference evidence="8 10" key="1">
    <citation type="submission" date="2016-02" db="EMBL/GenBank/DDBJ databases">
        <title>Draft genome sequence for Clostridium paradoxum JW-YL-7.</title>
        <authorList>
            <person name="Utturkar S.M."/>
            <person name="Lancaster A."/>
            <person name="Poole F.L."/>
            <person name="Adams M.W."/>
            <person name="Brown S.D."/>
        </authorList>
    </citation>
    <scope>NUCLEOTIDE SEQUENCE [LARGE SCALE GENOMIC DNA]</scope>
    <source>
        <strain evidence="8 10">JW-YL-7</strain>
    </source>
</reference>
<evidence type="ECO:0000313" key="8">
    <source>
        <dbReference type="EMBL" id="KXZ40540.1"/>
    </source>
</evidence>
<dbReference type="STRING" id="1121328.JWYL7_1615"/>
<keyword evidence="11" id="KW-1185">Reference proteome</keyword>
<evidence type="ECO:0000259" key="6">
    <source>
        <dbReference type="Pfam" id="PF05175"/>
    </source>
</evidence>
<dbReference type="AlphaFoldDB" id="A0A150FU30"/>
<feature type="domain" description="Methyltransferase small" evidence="6">
    <location>
        <begin position="97"/>
        <end position="194"/>
    </location>
</feature>
<dbReference type="Gene3D" id="1.10.8.10">
    <property type="entry name" value="DNA helicase RuvA subunit, C-terminal domain"/>
    <property type="match status" value="1"/>
</dbReference>
<name>A0A150FU30_CLOPD</name>
<dbReference type="PANTHER" id="PTHR18895:SF74">
    <property type="entry name" value="MTRF1L RELEASE FACTOR GLUTAMINE METHYLTRANSFERASE"/>
    <property type="match status" value="1"/>
</dbReference>
<dbReference type="PANTHER" id="PTHR18895">
    <property type="entry name" value="HEMK METHYLTRANSFERASE"/>
    <property type="match status" value="1"/>
</dbReference>
<evidence type="ECO:0000256" key="5">
    <source>
        <dbReference type="HAMAP-Rule" id="MF_02126"/>
    </source>
</evidence>
<dbReference type="Pfam" id="PF17827">
    <property type="entry name" value="PrmC_N"/>
    <property type="match status" value="1"/>
</dbReference>
<dbReference type="CDD" id="cd02440">
    <property type="entry name" value="AdoMet_MTases"/>
    <property type="match status" value="1"/>
</dbReference>
<dbReference type="InterPro" id="IPR002052">
    <property type="entry name" value="DNA_methylase_N6_adenine_CS"/>
</dbReference>
<feature type="binding site" evidence="5">
    <location>
        <position position="141"/>
    </location>
    <ligand>
        <name>S-adenosyl-L-methionine</name>
        <dbReference type="ChEBI" id="CHEBI:59789"/>
    </ligand>
</feature>
<dbReference type="HAMAP" id="MF_02126">
    <property type="entry name" value="RF_methyltr_PrmC"/>
    <property type="match status" value="1"/>
</dbReference>
<evidence type="ECO:0000256" key="3">
    <source>
        <dbReference type="ARBA" id="ARBA00022691"/>
    </source>
</evidence>
<dbReference type="InterPro" id="IPR019874">
    <property type="entry name" value="RF_methyltr_PrmC"/>
</dbReference>
<dbReference type="InterPro" id="IPR050320">
    <property type="entry name" value="N5-glutamine_MTase"/>
</dbReference>
<protein>
    <recommendedName>
        <fullName evidence="5">Release factor glutamine methyltransferase</fullName>
        <shortName evidence="5">RF MTase</shortName>
        <ecNumber evidence="5">2.1.1.297</ecNumber>
    </recommendedName>
    <alternativeName>
        <fullName evidence="5">N5-glutamine methyltransferase PrmC</fullName>
    </alternativeName>
    <alternativeName>
        <fullName evidence="5">Protein-(glutamine-N5) MTase PrmC</fullName>
    </alternativeName>
    <alternativeName>
        <fullName evidence="5">Protein-glutamine N-methyltransferase PrmC</fullName>
    </alternativeName>
</protein>
<dbReference type="EC" id="2.1.1.297" evidence="5"/>
<dbReference type="PATRIC" id="fig|1121328.3.peg.1626"/>
<feature type="binding site" evidence="5">
    <location>
        <begin position="186"/>
        <end position="189"/>
    </location>
    <ligand>
        <name>substrate</name>
    </ligand>
</feature>
<comment type="catalytic activity">
    <reaction evidence="4 5">
        <text>L-glutaminyl-[peptide chain release factor] + S-adenosyl-L-methionine = N(5)-methyl-L-glutaminyl-[peptide chain release factor] + S-adenosyl-L-homocysteine + H(+)</text>
        <dbReference type="Rhea" id="RHEA:42896"/>
        <dbReference type="Rhea" id="RHEA-COMP:10271"/>
        <dbReference type="Rhea" id="RHEA-COMP:10272"/>
        <dbReference type="ChEBI" id="CHEBI:15378"/>
        <dbReference type="ChEBI" id="CHEBI:30011"/>
        <dbReference type="ChEBI" id="CHEBI:57856"/>
        <dbReference type="ChEBI" id="CHEBI:59789"/>
        <dbReference type="ChEBI" id="CHEBI:61891"/>
        <dbReference type="EC" id="2.1.1.297"/>
    </reaction>
</comment>
<dbReference type="OrthoDB" id="9800643at2"/>
<dbReference type="InterPro" id="IPR029063">
    <property type="entry name" value="SAM-dependent_MTases_sf"/>
</dbReference>
<feature type="domain" description="Release factor glutamine methyltransferase N-terminal" evidence="7">
    <location>
        <begin position="11"/>
        <end position="73"/>
    </location>
</feature>
<feature type="binding site" evidence="5">
    <location>
        <position position="186"/>
    </location>
    <ligand>
        <name>S-adenosyl-L-methionine</name>
        <dbReference type="ChEBI" id="CHEBI:59789"/>
    </ligand>
</feature>
<accession>A0A150FU30</accession>
<dbReference type="NCBIfam" id="TIGR00536">
    <property type="entry name" value="hemK_fam"/>
    <property type="match status" value="1"/>
</dbReference>
<comment type="similarity">
    <text evidence="5">Belongs to the protein N5-glutamine methyltransferase family. PrmC subfamily.</text>
</comment>
<gene>
    <name evidence="5" type="primary">prmC</name>
    <name evidence="8" type="ORF">JWYL7_1615</name>
    <name evidence="9" type="ORF">SAMN05661008_00762</name>
</gene>
<evidence type="ECO:0000256" key="1">
    <source>
        <dbReference type="ARBA" id="ARBA00022603"/>
    </source>
</evidence>
<dbReference type="Gene3D" id="3.40.50.150">
    <property type="entry name" value="Vaccinia Virus protein VP39"/>
    <property type="match status" value="1"/>
</dbReference>
<dbReference type="Pfam" id="PF05175">
    <property type="entry name" value="MTS"/>
    <property type="match status" value="1"/>
</dbReference>
<dbReference type="InterPro" id="IPR007848">
    <property type="entry name" value="Small_mtfrase_dom"/>
</dbReference>
<dbReference type="PROSITE" id="PS00092">
    <property type="entry name" value="N6_MTASE"/>
    <property type="match status" value="1"/>
</dbReference>
<evidence type="ECO:0000313" key="11">
    <source>
        <dbReference type="Proteomes" id="UP000323392"/>
    </source>
</evidence>
<evidence type="ECO:0000313" key="10">
    <source>
        <dbReference type="Proteomes" id="UP000092605"/>
    </source>
</evidence>
<organism evidence="8 10">
    <name type="scientific">Alkalithermobacter thermoalcaliphilus JW-YL-7 = DSM 7308</name>
    <dbReference type="NCBI Taxonomy" id="1121328"/>
    <lineage>
        <taxon>Bacteria</taxon>
        <taxon>Bacillati</taxon>
        <taxon>Bacillota</taxon>
        <taxon>Clostridia</taxon>
        <taxon>Peptostreptococcales</taxon>
        <taxon>Tepidibacteraceae</taxon>
        <taxon>Alkalithermobacter</taxon>
    </lineage>
</organism>
<dbReference type="Proteomes" id="UP000092605">
    <property type="component" value="Unassembled WGS sequence"/>
</dbReference>
<keyword evidence="2 5" id="KW-0808">Transferase</keyword>
<feature type="binding site" evidence="5">
    <location>
        <begin position="118"/>
        <end position="122"/>
    </location>
    <ligand>
        <name>S-adenosyl-L-methionine</name>
        <dbReference type="ChEBI" id="CHEBI:59789"/>
    </ligand>
</feature>
<dbReference type="RefSeq" id="WP_066071574.1">
    <property type="nucleotide sequence ID" value="NZ_FRBG01000004.1"/>
</dbReference>
<evidence type="ECO:0000256" key="2">
    <source>
        <dbReference type="ARBA" id="ARBA00022679"/>
    </source>
</evidence>
<evidence type="ECO:0000259" key="7">
    <source>
        <dbReference type="Pfam" id="PF17827"/>
    </source>
</evidence>
<dbReference type="InterPro" id="IPR004556">
    <property type="entry name" value="HemK-like"/>
</dbReference>
<keyword evidence="1 5" id="KW-0489">Methyltransferase</keyword>
<evidence type="ECO:0000313" key="9">
    <source>
        <dbReference type="EMBL" id="SHK71339.1"/>
    </source>
</evidence>
<sequence>MTIRKILLKSINELKHEDNIKLDIELMLCKVLSVDRLYIHMNLDKDLTKEQIDEFNKLLDQRKKGRPVQYILGKQEFMGLDFYVEEGVLIPRADTEVLVEEVINICKNIKNPTILDIGVGSGAISVSLAKYIKDCKVYSLDISEKALDIARKNAKANGVCDKITFIYSDLFSSLDKDLKFDIIVSNPPYIKKEEFETLDIKVKNFEPEIALLAEDNGLIFYKKITKEGYNYLKKGAVLAYEVGHDQAKDVGAIMKENGFFDIRYVKDLQGIDRVVIGVKF</sequence>
<proteinExistence type="inferred from homology"/>
<dbReference type="GO" id="GO:0102559">
    <property type="term" value="F:peptide chain release factor N(5)-glutamine methyltransferase activity"/>
    <property type="evidence" value="ECO:0007669"/>
    <property type="project" value="UniProtKB-EC"/>
</dbReference>
<dbReference type="Proteomes" id="UP000323392">
    <property type="component" value="Unassembled WGS sequence"/>
</dbReference>
<dbReference type="EMBL" id="LSFY01000001">
    <property type="protein sequence ID" value="KXZ40540.1"/>
    <property type="molecule type" value="Genomic_DNA"/>
</dbReference>
<reference evidence="9 11" key="2">
    <citation type="submission" date="2016-11" db="EMBL/GenBank/DDBJ databases">
        <authorList>
            <person name="Varghese N."/>
            <person name="Submissions S."/>
        </authorList>
    </citation>
    <scope>NUCLEOTIDE SEQUENCE [LARGE SCALE GENOMIC DNA]</scope>
    <source>
        <strain evidence="9 11">DSM 7308</strain>
    </source>
</reference>
<comment type="caution">
    <text evidence="5">Lacks conserved residue(s) required for the propagation of feature annotation.</text>
</comment>
<dbReference type="InterPro" id="IPR040758">
    <property type="entry name" value="PrmC_N"/>
</dbReference>
<keyword evidence="3 5" id="KW-0949">S-adenosyl-L-methionine</keyword>
<comment type="function">
    <text evidence="5">Methylates the class 1 translation termination release factors RF1/PrfA and RF2/PrfB on the glutamine residue of the universally conserved GGQ motif.</text>
</comment>
<comment type="caution">
    <text evidence="8">The sequence shown here is derived from an EMBL/GenBank/DDBJ whole genome shotgun (WGS) entry which is preliminary data.</text>
</comment>
<dbReference type="EMBL" id="FRBG01000004">
    <property type="protein sequence ID" value="SHK71339.1"/>
    <property type="molecule type" value="Genomic_DNA"/>
</dbReference>
<evidence type="ECO:0000256" key="4">
    <source>
        <dbReference type="ARBA" id="ARBA00048391"/>
    </source>
</evidence>